<reference evidence="2 3" key="1">
    <citation type="submission" date="2019-03" db="EMBL/GenBank/DDBJ databases">
        <title>Genomic Encyclopedia of Type Strains, Phase IV (KMG-IV): sequencing the most valuable type-strain genomes for metagenomic binning, comparative biology and taxonomic classification.</title>
        <authorList>
            <person name="Goeker M."/>
        </authorList>
    </citation>
    <scope>NUCLEOTIDE SEQUENCE [LARGE SCALE GENOMIC DNA]</scope>
    <source>
        <strain evidence="2 3">DSM 11170</strain>
    </source>
</reference>
<protein>
    <submittedName>
        <fullName evidence="2">Uncharacterized protein</fullName>
    </submittedName>
</protein>
<gene>
    <name evidence="2" type="ORF">EDD73_101180</name>
</gene>
<feature type="transmembrane region" description="Helical" evidence="1">
    <location>
        <begin position="36"/>
        <end position="57"/>
    </location>
</feature>
<organism evidence="2 3">
    <name type="scientific">Heliophilum fasciatum</name>
    <dbReference type="NCBI Taxonomy" id="35700"/>
    <lineage>
        <taxon>Bacteria</taxon>
        <taxon>Bacillati</taxon>
        <taxon>Bacillota</taxon>
        <taxon>Clostridia</taxon>
        <taxon>Eubacteriales</taxon>
        <taxon>Heliobacteriaceae</taxon>
        <taxon>Heliophilum</taxon>
    </lineage>
</organism>
<dbReference type="Proteomes" id="UP000294813">
    <property type="component" value="Unassembled WGS sequence"/>
</dbReference>
<evidence type="ECO:0000313" key="3">
    <source>
        <dbReference type="Proteomes" id="UP000294813"/>
    </source>
</evidence>
<keyword evidence="1" id="KW-0472">Membrane</keyword>
<keyword evidence="1" id="KW-1133">Transmembrane helix</keyword>
<accession>A0A4R2RX15</accession>
<proteinExistence type="predicted"/>
<dbReference type="EMBL" id="SLXT01000001">
    <property type="protein sequence ID" value="TCP69012.1"/>
    <property type="molecule type" value="Genomic_DNA"/>
</dbReference>
<keyword evidence="3" id="KW-1185">Reference proteome</keyword>
<name>A0A4R2RX15_9FIRM</name>
<dbReference type="AlphaFoldDB" id="A0A4R2RX15"/>
<comment type="caution">
    <text evidence="2">The sequence shown here is derived from an EMBL/GenBank/DDBJ whole genome shotgun (WGS) entry which is preliminary data.</text>
</comment>
<sequence length="80" mass="7747">MKLGAKDGWLTGLGAAGIAALTTVTAAGGGCSGICGSCGVACLSAAGMLTSAGYVLALRSRKNLSKRDDVDGKASSDEPL</sequence>
<evidence type="ECO:0000256" key="1">
    <source>
        <dbReference type="SAM" id="Phobius"/>
    </source>
</evidence>
<dbReference type="PROSITE" id="PS51257">
    <property type="entry name" value="PROKAR_LIPOPROTEIN"/>
    <property type="match status" value="1"/>
</dbReference>
<evidence type="ECO:0000313" key="2">
    <source>
        <dbReference type="EMBL" id="TCP69012.1"/>
    </source>
</evidence>
<keyword evidence="1" id="KW-0812">Transmembrane</keyword>